<dbReference type="InterPro" id="IPR001444">
    <property type="entry name" value="Flag_bb_rod_N"/>
</dbReference>
<dbReference type="STRING" id="1123029.SAMN02745172_01315"/>
<proteinExistence type="inferred from homology"/>
<dbReference type="EMBL" id="FRXO01000002">
    <property type="protein sequence ID" value="SHO63233.1"/>
    <property type="molecule type" value="Genomic_DNA"/>
</dbReference>
<keyword evidence="3 4" id="KW-0975">Bacterial flagellum</keyword>
<keyword evidence="10" id="KW-1185">Reference proteome</keyword>
<evidence type="ECO:0000259" key="8">
    <source>
        <dbReference type="Pfam" id="PF22692"/>
    </source>
</evidence>
<dbReference type="Proteomes" id="UP000186406">
    <property type="component" value="Unassembled WGS sequence"/>
</dbReference>
<feature type="domain" description="Flagellar basal-body/hook protein C-terminal" evidence="7">
    <location>
        <begin position="191"/>
        <end position="235"/>
    </location>
</feature>
<dbReference type="Pfam" id="PF06429">
    <property type="entry name" value="Flg_bbr_C"/>
    <property type="match status" value="1"/>
</dbReference>
<dbReference type="Pfam" id="PF00460">
    <property type="entry name" value="Flg_bb_rod"/>
    <property type="match status" value="1"/>
</dbReference>
<evidence type="ECO:0000256" key="2">
    <source>
        <dbReference type="ARBA" id="ARBA00009677"/>
    </source>
</evidence>
<evidence type="ECO:0000256" key="5">
    <source>
        <dbReference type="SAM" id="MobiDB-lite"/>
    </source>
</evidence>
<evidence type="ECO:0000256" key="4">
    <source>
        <dbReference type="RuleBase" id="RU362116"/>
    </source>
</evidence>
<comment type="subcellular location">
    <subcellularLocation>
        <location evidence="1 4">Bacterial flagellum basal body</location>
    </subcellularLocation>
</comment>
<dbReference type="AlphaFoldDB" id="A0A1M7ZED2"/>
<dbReference type="Pfam" id="PF22692">
    <property type="entry name" value="LlgE_F_G_D1"/>
    <property type="match status" value="1"/>
</dbReference>
<dbReference type="NCBIfam" id="TIGR03506">
    <property type="entry name" value="FlgEFG_subfam"/>
    <property type="match status" value="1"/>
</dbReference>
<keyword evidence="9" id="KW-0282">Flagellum</keyword>
<reference evidence="9 10" key="1">
    <citation type="submission" date="2016-12" db="EMBL/GenBank/DDBJ databases">
        <authorList>
            <person name="Song W.-J."/>
            <person name="Kurnit D.M."/>
        </authorList>
    </citation>
    <scope>NUCLEOTIDE SEQUENCE [LARGE SCALE GENOMIC DNA]</scope>
    <source>
        <strain evidence="9 10">DSM 19599</strain>
    </source>
</reference>
<dbReference type="RefSeq" id="WP_073626742.1">
    <property type="nucleotide sequence ID" value="NZ_FRXO01000002.1"/>
</dbReference>
<evidence type="ECO:0000256" key="1">
    <source>
        <dbReference type="ARBA" id="ARBA00004117"/>
    </source>
</evidence>
<dbReference type="InterPro" id="IPR010930">
    <property type="entry name" value="Flg_bb/hook_C_dom"/>
</dbReference>
<keyword evidence="9" id="KW-0966">Cell projection</keyword>
<keyword evidence="9" id="KW-0969">Cilium</keyword>
<dbReference type="InterPro" id="IPR020013">
    <property type="entry name" value="Flagellar_FlgE/F/G"/>
</dbReference>
<evidence type="ECO:0000259" key="7">
    <source>
        <dbReference type="Pfam" id="PF06429"/>
    </source>
</evidence>
<evidence type="ECO:0000313" key="10">
    <source>
        <dbReference type="Proteomes" id="UP000186406"/>
    </source>
</evidence>
<dbReference type="PANTHER" id="PTHR30435">
    <property type="entry name" value="FLAGELLAR PROTEIN"/>
    <property type="match status" value="1"/>
</dbReference>
<organism evidence="9 10">
    <name type="scientific">Pseudoxanthobacter soli DSM 19599</name>
    <dbReference type="NCBI Taxonomy" id="1123029"/>
    <lineage>
        <taxon>Bacteria</taxon>
        <taxon>Pseudomonadati</taxon>
        <taxon>Pseudomonadota</taxon>
        <taxon>Alphaproteobacteria</taxon>
        <taxon>Hyphomicrobiales</taxon>
        <taxon>Segnochrobactraceae</taxon>
        <taxon>Pseudoxanthobacter</taxon>
    </lineage>
</organism>
<protein>
    <recommendedName>
        <fullName evidence="4">Flagellar basal-body rod protein FlgF</fullName>
    </recommendedName>
</protein>
<dbReference type="OrthoDB" id="9804559at2"/>
<dbReference type="NCBIfam" id="TIGR02490">
    <property type="entry name" value="flgF"/>
    <property type="match status" value="1"/>
</dbReference>
<feature type="region of interest" description="Disordered" evidence="5">
    <location>
        <begin position="221"/>
        <end position="241"/>
    </location>
</feature>
<name>A0A1M7ZED2_9HYPH</name>
<dbReference type="InterPro" id="IPR037925">
    <property type="entry name" value="FlgE/F/G-like"/>
</dbReference>
<dbReference type="GO" id="GO:0071978">
    <property type="term" value="P:bacterial-type flagellum-dependent swarming motility"/>
    <property type="evidence" value="ECO:0007669"/>
    <property type="project" value="TreeGrafter"/>
</dbReference>
<evidence type="ECO:0000256" key="3">
    <source>
        <dbReference type="ARBA" id="ARBA00023143"/>
    </source>
</evidence>
<dbReference type="InterPro" id="IPR012836">
    <property type="entry name" value="FlgF"/>
</dbReference>
<dbReference type="PANTHER" id="PTHR30435:SF19">
    <property type="entry name" value="FLAGELLAR BASAL-BODY ROD PROTEIN FLGG"/>
    <property type="match status" value="1"/>
</dbReference>
<dbReference type="SUPFAM" id="SSF117143">
    <property type="entry name" value="Flagellar hook protein flgE"/>
    <property type="match status" value="1"/>
</dbReference>
<evidence type="ECO:0000259" key="6">
    <source>
        <dbReference type="Pfam" id="PF00460"/>
    </source>
</evidence>
<feature type="domain" description="Flagellar hook protein FlgE/F/G-like D1" evidence="8">
    <location>
        <begin position="81"/>
        <end position="144"/>
    </location>
</feature>
<accession>A0A1M7ZED2</accession>
<dbReference type="InterPro" id="IPR053967">
    <property type="entry name" value="LlgE_F_G-like_D1"/>
</dbReference>
<sequence>MPSSLYVALAGQVSMNRRLETIANNLANMTTPGYRAEEVKFETLLSKTRAQSVAFPTSGETYISRRPGPITYTGNPLDVATEGNHWFALQTPDGTVYTRDGRLKMNEIGELQSVAGYPVLDPGGAPVRVDPQAGQIVIGDDGSIMQGDRQVGGIGVFQLPDNAKLSRYENSGVMSDEPGVPPQDPIGAGVRQGYLEGANVNPIMEMTRLIAVTRAFEMASSAMGQGESTQDEAIRSLGSPT</sequence>
<dbReference type="GO" id="GO:0030694">
    <property type="term" value="C:bacterial-type flagellum basal body, rod"/>
    <property type="evidence" value="ECO:0007669"/>
    <property type="project" value="UniProtKB-UniRule"/>
</dbReference>
<comment type="similarity">
    <text evidence="2 4">Belongs to the flagella basal body rod proteins family.</text>
</comment>
<comment type="subunit">
    <text evidence="4">The basal body constitutes a major portion of the flagellar organelle and consists of five rings (E,L,P,S, and M) mounted on a central rod. The rod consists of about 26 subunits of FlgG in the distal portion, and FlgB, FlgC and FlgF are thought to build up the proximal portion of the rod with about 6 subunits each.</text>
</comment>
<feature type="domain" description="Flagellar basal body rod protein N-terminal" evidence="6">
    <location>
        <begin position="5"/>
        <end position="35"/>
    </location>
</feature>
<dbReference type="NCBIfam" id="NF009282">
    <property type="entry name" value="PRK12642.1"/>
    <property type="match status" value="1"/>
</dbReference>
<evidence type="ECO:0000313" key="9">
    <source>
        <dbReference type="EMBL" id="SHO63233.1"/>
    </source>
</evidence>
<gene>
    <name evidence="9" type="ORF">SAMN02745172_01315</name>
</gene>